<organism evidence="3 4">
    <name type="scientific">Castilleja foliolosa</name>
    <dbReference type="NCBI Taxonomy" id="1961234"/>
    <lineage>
        <taxon>Eukaryota</taxon>
        <taxon>Viridiplantae</taxon>
        <taxon>Streptophyta</taxon>
        <taxon>Embryophyta</taxon>
        <taxon>Tracheophyta</taxon>
        <taxon>Spermatophyta</taxon>
        <taxon>Magnoliopsida</taxon>
        <taxon>eudicotyledons</taxon>
        <taxon>Gunneridae</taxon>
        <taxon>Pentapetalae</taxon>
        <taxon>asterids</taxon>
        <taxon>lamiids</taxon>
        <taxon>Lamiales</taxon>
        <taxon>Orobanchaceae</taxon>
        <taxon>Pedicularideae</taxon>
        <taxon>Castillejinae</taxon>
        <taxon>Castilleja</taxon>
    </lineage>
</organism>
<dbReference type="PANTHER" id="PTHR33179">
    <property type="entry name" value="VQ MOTIF-CONTAINING PROTEIN"/>
    <property type="match status" value="1"/>
</dbReference>
<feature type="domain" description="VQ" evidence="2">
    <location>
        <begin position="114"/>
        <end position="140"/>
    </location>
</feature>
<feature type="compositionally biased region" description="Basic residues" evidence="1">
    <location>
        <begin position="104"/>
        <end position="113"/>
    </location>
</feature>
<reference evidence="4" key="1">
    <citation type="journal article" date="2024" name="IScience">
        <title>Strigolactones Initiate the Formation of Haustorium-like Structures in Castilleja.</title>
        <authorList>
            <person name="Buerger M."/>
            <person name="Peterson D."/>
            <person name="Chory J."/>
        </authorList>
    </citation>
    <scope>NUCLEOTIDE SEQUENCE [LARGE SCALE GENOMIC DNA]</scope>
</reference>
<dbReference type="Pfam" id="PF05678">
    <property type="entry name" value="VQ"/>
    <property type="match status" value="1"/>
</dbReference>
<accession>A0ABD3BVB1</accession>
<sequence length="223" mass="24529">MDSGNSASKQSTNGGDDQDLLDSSSSFLNPTFFDPPKHTNNLDQHDLIWSTGLRSQQNYYPNFGNSSSIPSRTQSKSSPSQPDAHALGPRASLRPDHQLGVIKNPKKRSRASHRPTTTVLQTDPTNFRQMVQEFTGFPAASLPGTQYSRPPELFSAAVRPGAHLDTPGPIYHTGPFSPLYPSMLNSTMIDSIVTTANIIQSDRQEIRPCATPEMRDNDIVQKH</sequence>
<keyword evidence="4" id="KW-1185">Reference proteome</keyword>
<gene>
    <name evidence="3" type="ORF">CASFOL_036337</name>
</gene>
<proteinExistence type="predicted"/>
<evidence type="ECO:0000256" key="1">
    <source>
        <dbReference type="SAM" id="MobiDB-lite"/>
    </source>
</evidence>
<dbReference type="Proteomes" id="UP001632038">
    <property type="component" value="Unassembled WGS sequence"/>
</dbReference>
<dbReference type="InterPro" id="IPR039609">
    <property type="entry name" value="VQ_15/22"/>
</dbReference>
<protein>
    <recommendedName>
        <fullName evidence="2">VQ domain-containing protein</fullName>
    </recommendedName>
</protein>
<name>A0ABD3BVB1_9LAMI</name>
<feature type="region of interest" description="Disordered" evidence="1">
    <location>
        <begin position="59"/>
        <end position="118"/>
    </location>
</feature>
<dbReference type="AlphaFoldDB" id="A0ABD3BVB1"/>
<feature type="compositionally biased region" description="Polar residues" evidence="1">
    <location>
        <begin position="1"/>
        <end position="15"/>
    </location>
</feature>
<dbReference type="EMBL" id="JAVIJP010000066">
    <property type="protein sequence ID" value="KAL3621425.1"/>
    <property type="molecule type" value="Genomic_DNA"/>
</dbReference>
<dbReference type="PANTHER" id="PTHR33179:SF4">
    <property type="entry name" value="VQ MOTIF-CONTAINING PROTEIN"/>
    <property type="match status" value="1"/>
</dbReference>
<feature type="region of interest" description="Disordered" evidence="1">
    <location>
        <begin position="1"/>
        <end position="41"/>
    </location>
</feature>
<evidence type="ECO:0000313" key="3">
    <source>
        <dbReference type="EMBL" id="KAL3621425.1"/>
    </source>
</evidence>
<dbReference type="InterPro" id="IPR008889">
    <property type="entry name" value="VQ"/>
</dbReference>
<comment type="caution">
    <text evidence="3">The sequence shown here is derived from an EMBL/GenBank/DDBJ whole genome shotgun (WGS) entry which is preliminary data.</text>
</comment>
<feature type="compositionally biased region" description="Polar residues" evidence="1">
    <location>
        <begin position="59"/>
        <end position="81"/>
    </location>
</feature>
<evidence type="ECO:0000259" key="2">
    <source>
        <dbReference type="Pfam" id="PF05678"/>
    </source>
</evidence>
<evidence type="ECO:0000313" key="4">
    <source>
        <dbReference type="Proteomes" id="UP001632038"/>
    </source>
</evidence>